<feature type="domain" description="VWFA" evidence="2">
    <location>
        <begin position="142"/>
        <end position="447"/>
    </location>
</feature>
<dbReference type="Pfam" id="PF13400">
    <property type="entry name" value="Tad"/>
    <property type="match status" value="1"/>
</dbReference>
<dbReference type="RefSeq" id="WP_205944539.1">
    <property type="nucleotide sequence ID" value="NZ_JAAQPH010000006.1"/>
</dbReference>
<comment type="caution">
    <text evidence="3">The sequence shown here is derived from an EMBL/GenBank/DDBJ whole genome shotgun (WGS) entry which is preliminary data.</text>
</comment>
<proteinExistence type="predicted"/>
<dbReference type="AlphaFoldDB" id="A0A967EXC8"/>
<dbReference type="PROSITE" id="PS50234">
    <property type="entry name" value="VWFA"/>
    <property type="match status" value="1"/>
</dbReference>
<protein>
    <recommendedName>
        <fullName evidence="2">VWFA domain-containing protein</fullName>
    </recommendedName>
</protein>
<dbReference type="Proteomes" id="UP000761264">
    <property type="component" value="Unassembled WGS sequence"/>
</dbReference>
<keyword evidence="1" id="KW-0812">Transmembrane</keyword>
<evidence type="ECO:0000259" key="2">
    <source>
        <dbReference type="PROSITE" id="PS50234"/>
    </source>
</evidence>
<evidence type="ECO:0000313" key="4">
    <source>
        <dbReference type="Proteomes" id="UP000761264"/>
    </source>
</evidence>
<dbReference type="PROSITE" id="PS51257">
    <property type="entry name" value="PROKAR_LIPOPROTEIN"/>
    <property type="match status" value="1"/>
</dbReference>
<name>A0A967EXC8_9PROT</name>
<keyword evidence="4" id="KW-1185">Reference proteome</keyword>
<reference evidence="3" key="1">
    <citation type="submission" date="2020-03" db="EMBL/GenBank/DDBJ databases">
        <title>Genome of Pelagibius litoralis DSM 21314T.</title>
        <authorList>
            <person name="Wang G."/>
        </authorList>
    </citation>
    <scope>NUCLEOTIDE SEQUENCE</scope>
    <source>
        <strain evidence="3">DSM 21314</strain>
    </source>
</reference>
<dbReference type="EMBL" id="JAAQPH010000006">
    <property type="protein sequence ID" value="NIA68885.1"/>
    <property type="molecule type" value="Genomic_DNA"/>
</dbReference>
<dbReference type="InterPro" id="IPR036465">
    <property type="entry name" value="vWFA_dom_sf"/>
</dbReference>
<dbReference type="InterPro" id="IPR002035">
    <property type="entry name" value="VWF_A"/>
</dbReference>
<keyword evidence="1" id="KW-1133">Transmembrane helix</keyword>
<feature type="transmembrane region" description="Helical" evidence="1">
    <location>
        <begin position="21"/>
        <end position="38"/>
    </location>
</feature>
<accession>A0A967EXC8</accession>
<keyword evidence="1" id="KW-0472">Membrane</keyword>
<organism evidence="3 4">
    <name type="scientific">Pelagibius litoralis</name>
    <dbReference type="NCBI Taxonomy" id="374515"/>
    <lineage>
        <taxon>Bacteria</taxon>
        <taxon>Pseudomonadati</taxon>
        <taxon>Pseudomonadota</taxon>
        <taxon>Alphaproteobacteria</taxon>
        <taxon>Rhodospirillales</taxon>
        <taxon>Rhodovibrionaceae</taxon>
        <taxon>Pelagibius</taxon>
    </lineage>
</organism>
<evidence type="ECO:0000256" key="1">
    <source>
        <dbReference type="SAM" id="Phobius"/>
    </source>
</evidence>
<dbReference type="SUPFAM" id="SSF53300">
    <property type="entry name" value="vWA-like"/>
    <property type="match status" value="1"/>
</dbReference>
<dbReference type="InterPro" id="IPR028087">
    <property type="entry name" value="Tad_N"/>
</dbReference>
<sequence>MKNAQRQWARFRRDTHGNLSIFFAFSVVAILGCVGIAIDTSVAYNVRSQLAAAVDAAALAGARAFSSPNRDADIQRFFDANFQAGYMGSVLAPLQIVPNDEARTVTVTAKATIPTFIMRVLGTDSTDISATAEATLSSRDVEVALVLDVTGSMDGSKIVALRAAANELVDIVVQDQQDPFYSKVALVPYSNAVNVGAYADQVRGTVTSGTCTYPAAPTCDEFRFRRASDNDWTTHDISTCVTERPGPHLSTDAPPSLAPLGKQFPSSSSNVCPTPTIVPLTSNKTTLQNNINALQPAGSTAGQIGVAWGWYLIAPNFSYLWPTDSQPKDYGEIHLGREVLKVVVIMTDGDFNTIYSDGVIAQNSTGGNSSGFARHKINQDATNGSAFEQAQALCDNMKAEGVEVYTVGLEVASTSGATDFVNNCATDADHVYLPSSGTELRQAFRDIATQVSNLRISM</sequence>
<evidence type="ECO:0000313" key="3">
    <source>
        <dbReference type="EMBL" id="NIA68885.1"/>
    </source>
</evidence>
<dbReference type="Gene3D" id="3.40.50.410">
    <property type="entry name" value="von Willebrand factor, type A domain"/>
    <property type="match status" value="1"/>
</dbReference>
<gene>
    <name evidence="3" type="ORF">HBA54_09800</name>
</gene>